<evidence type="ECO:0000259" key="2">
    <source>
        <dbReference type="PROSITE" id="PS51724"/>
    </source>
</evidence>
<organism evidence="3 4">
    <name type="scientific">Tenacibaculum todarodis</name>
    <dbReference type="NCBI Taxonomy" id="1850252"/>
    <lineage>
        <taxon>Bacteria</taxon>
        <taxon>Pseudomonadati</taxon>
        <taxon>Bacteroidota</taxon>
        <taxon>Flavobacteriia</taxon>
        <taxon>Flavobacteriales</taxon>
        <taxon>Flavobacteriaceae</taxon>
        <taxon>Tenacibaculum</taxon>
    </lineage>
</organism>
<evidence type="ECO:0000313" key="4">
    <source>
        <dbReference type="Proteomes" id="UP000181898"/>
    </source>
</evidence>
<keyword evidence="1" id="KW-0472">Membrane</keyword>
<keyword evidence="1" id="KW-0812">Transmembrane</keyword>
<dbReference type="AlphaFoldDB" id="A0A1L3JL30"/>
<keyword evidence="4" id="KW-1185">Reference proteome</keyword>
<dbReference type="InterPro" id="IPR041268">
    <property type="entry name" value="HU-CCDC81_bac_2"/>
</dbReference>
<dbReference type="EMBL" id="CP018155">
    <property type="protein sequence ID" value="APG65838.1"/>
    <property type="molecule type" value="Genomic_DNA"/>
</dbReference>
<dbReference type="PROSITE" id="PS51724">
    <property type="entry name" value="SPOR"/>
    <property type="match status" value="1"/>
</dbReference>
<name>A0A1L3JL30_9FLAO</name>
<gene>
    <name evidence="3" type="ORF">LPB136_10885</name>
</gene>
<dbReference type="SUPFAM" id="SSF110997">
    <property type="entry name" value="Sporulation related repeat"/>
    <property type="match status" value="1"/>
</dbReference>
<keyword evidence="1" id="KW-1133">Transmembrane helix</keyword>
<dbReference type="Proteomes" id="UP000181898">
    <property type="component" value="Chromosome"/>
</dbReference>
<feature type="transmembrane region" description="Helical" evidence="1">
    <location>
        <begin position="165"/>
        <end position="186"/>
    </location>
</feature>
<dbReference type="GO" id="GO:0042834">
    <property type="term" value="F:peptidoglycan binding"/>
    <property type="evidence" value="ECO:0007669"/>
    <property type="project" value="InterPro"/>
</dbReference>
<reference evidence="3 4" key="1">
    <citation type="submission" date="2016-11" db="EMBL/GenBank/DDBJ databases">
        <title>Tenacibaculum sp. LPB0136, isolated from marine environment.</title>
        <authorList>
            <person name="Kim E."/>
            <person name="Yi H."/>
        </authorList>
    </citation>
    <scope>NUCLEOTIDE SEQUENCE [LARGE SCALE GENOMIC DNA]</scope>
    <source>
        <strain evidence="3 4">LPB0136</strain>
    </source>
</reference>
<dbReference type="InterPro" id="IPR007730">
    <property type="entry name" value="SPOR-like_dom"/>
</dbReference>
<protein>
    <recommendedName>
        <fullName evidence="2">SPOR domain-containing protein</fullName>
    </recommendedName>
</protein>
<sequence>MPLANYINDLLYRYDCVIVPNFGGFVTNRIGAKVNNYTHTFYPPAKQISFNAHLKHNDGLLVNYIAKAENISFDAALKTVTDTVNNWQTTLKTSSIEVSSVGKLSLNEEKQVVFEPNTTVNYLTESFGLASFESSAITRFKEEVKPLIPVVETTSKDNKKVIPLFVKYAATAAILLTLGFAGWSGYEQNKQQKHFAKQQQEVAKKIQQATFVIDNPLPTINLNVSKATPKNFHIIAGAFEFPENAAKKANQLKEKGFNAKVIGKNKWGLTQVTFNSFSDKNDAINSLYKIQKTISKDAWLLIKKLD</sequence>
<dbReference type="Gene3D" id="3.30.70.1070">
    <property type="entry name" value="Sporulation related repeat"/>
    <property type="match status" value="1"/>
</dbReference>
<dbReference type="RefSeq" id="WP_072556362.1">
    <property type="nucleotide sequence ID" value="NZ_CP018155.1"/>
</dbReference>
<dbReference type="Pfam" id="PF18175">
    <property type="entry name" value="HU-CCDC81_bac_2"/>
    <property type="match status" value="1"/>
</dbReference>
<evidence type="ECO:0000313" key="3">
    <source>
        <dbReference type="EMBL" id="APG65838.1"/>
    </source>
</evidence>
<dbReference type="Pfam" id="PF05036">
    <property type="entry name" value="SPOR"/>
    <property type="match status" value="1"/>
</dbReference>
<dbReference type="KEGG" id="ten:LPB136_10885"/>
<dbReference type="InterPro" id="IPR036680">
    <property type="entry name" value="SPOR-like_sf"/>
</dbReference>
<dbReference type="STRING" id="1850252.LPB136_10885"/>
<feature type="domain" description="SPOR" evidence="2">
    <location>
        <begin position="226"/>
        <end position="303"/>
    </location>
</feature>
<dbReference type="OrthoDB" id="653949at2"/>
<dbReference type="Pfam" id="PF18174">
    <property type="entry name" value="HU-CCDC81_bac_1"/>
    <property type="match status" value="1"/>
</dbReference>
<proteinExistence type="predicted"/>
<accession>A0A1L3JL30</accession>
<dbReference type="InterPro" id="IPR040495">
    <property type="entry name" value="HU-CCDC81_bac_1"/>
</dbReference>
<evidence type="ECO:0000256" key="1">
    <source>
        <dbReference type="SAM" id="Phobius"/>
    </source>
</evidence>